<dbReference type="PANTHER" id="PTHR15608:SF0">
    <property type="entry name" value="HIV TAT-SPECIFIC FACTOR 1"/>
    <property type="match status" value="1"/>
</dbReference>
<evidence type="ECO:0000259" key="8">
    <source>
        <dbReference type="PROSITE" id="PS50102"/>
    </source>
</evidence>
<evidence type="ECO:0000256" key="6">
    <source>
        <dbReference type="PROSITE-ProRule" id="PRU00176"/>
    </source>
</evidence>
<protein>
    <recommendedName>
        <fullName evidence="8">RRM domain-containing protein</fullName>
    </recommendedName>
</protein>
<organism evidence="9 10">
    <name type="scientific">Sphaeroforma arctica JP610</name>
    <dbReference type="NCBI Taxonomy" id="667725"/>
    <lineage>
        <taxon>Eukaryota</taxon>
        <taxon>Ichthyosporea</taxon>
        <taxon>Ichthyophonida</taxon>
        <taxon>Sphaeroforma</taxon>
    </lineage>
</organism>
<evidence type="ECO:0000313" key="10">
    <source>
        <dbReference type="Proteomes" id="UP000054560"/>
    </source>
</evidence>
<proteinExistence type="inferred from homology"/>
<dbReference type="STRING" id="667725.A0A0L0G4I5"/>
<dbReference type="Proteomes" id="UP000054560">
    <property type="component" value="Unassembled WGS sequence"/>
</dbReference>
<dbReference type="InterPro" id="IPR012677">
    <property type="entry name" value="Nucleotide-bd_a/b_plait_sf"/>
</dbReference>
<feature type="region of interest" description="Disordered" evidence="7">
    <location>
        <begin position="71"/>
        <end position="133"/>
    </location>
</feature>
<dbReference type="GeneID" id="25904262"/>
<dbReference type="GO" id="GO:0005684">
    <property type="term" value="C:U2-type spliceosomal complex"/>
    <property type="evidence" value="ECO:0007669"/>
    <property type="project" value="TreeGrafter"/>
</dbReference>
<feature type="compositionally biased region" description="Polar residues" evidence="7">
    <location>
        <begin position="1"/>
        <end position="11"/>
    </location>
</feature>
<feature type="compositionally biased region" description="Basic and acidic residues" evidence="7">
    <location>
        <begin position="109"/>
        <end position="133"/>
    </location>
</feature>
<dbReference type="Pfam" id="PF00076">
    <property type="entry name" value="RRM_1"/>
    <property type="match status" value="2"/>
</dbReference>
<keyword evidence="2" id="KW-0507">mRNA processing</keyword>
<gene>
    <name evidence="9" type="ORF">SARC_03758</name>
</gene>
<dbReference type="InterPro" id="IPR000504">
    <property type="entry name" value="RRM_dom"/>
</dbReference>
<evidence type="ECO:0000256" key="4">
    <source>
        <dbReference type="ARBA" id="ARBA00022884"/>
    </source>
</evidence>
<dbReference type="GO" id="GO:0005686">
    <property type="term" value="C:U2 snRNP"/>
    <property type="evidence" value="ECO:0007669"/>
    <property type="project" value="TreeGrafter"/>
</dbReference>
<dbReference type="GO" id="GO:0003723">
    <property type="term" value="F:RNA binding"/>
    <property type="evidence" value="ECO:0007669"/>
    <property type="project" value="UniProtKB-UniRule"/>
</dbReference>
<keyword evidence="5" id="KW-0508">mRNA splicing</keyword>
<dbReference type="Gene3D" id="3.30.70.330">
    <property type="match status" value="2"/>
</dbReference>
<keyword evidence="4 6" id="KW-0694">RNA-binding</keyword>
<dbReference type="GO" id="GO:0000398">
    <property type="term" value="P:mRNA splicing, via spliceosome"/>
    <property type="evidence" value="ECO:0007669"/>
    <property type="project" value="InterPro"/>
</dbReference>
<feature type="region of interest" description="Disordered" evidence="7">
    <location>
        <begin position="223"/>
        <end position="255"/>
    </location>
</feature>
<dbReference type="PANTHER" id="PTHR15608">
    <property type="entry name" value="SPLICING FACTOR U2AF-ASSOCIATED PROTEIN 2"/>
    <property type="match status" value="1"/>
</dbReference>
<sequence>MTNAETESVQDSVYVDTEGTGDYSYVAQESEAPAEHVYTDADGVQYIWDYEKQIWLPQVDDDLIAQFQNSYGPPVVEEPDKSVAPTTQIGHKRQLGDNGDTAAPPSQKPKLDSQQKPEDKPAHDSKYLETPKEKNPNVYISGLPIDITSEELLAFMSKCGIIKLDDEGKPRIKIYKDAQGNPKGDGLCTYLKVESVDLALDMLNKAQIKPGVPLTMQRAKFEKKGDKFVDKKKKKNTKKKPQQAKGLSWEEQGSSNQVNKKAAAVVILKHMFDPNEFDDDPVAITDISEDVRNECTQCGEVRKVIVFDRHTDGVVSVRFGGRESAEKCIKLMHGRWFGGKRILAEHWDGKTDYKVEENEHEKVQRLKQWDTYLEGAKSGVASTEPAPSSSTGSIDST</sequence>
<dbReference type="SMART" id="SM00360">
    <property type="entry name" value="RRM"/>
    <property type="match status" value="2"/>
</dbReference>
<reference evidence="9 10" key="1">
    <citation type="submission" date="2011-02" db="EMBL/GenBank/DDBJ databases">
        <title>The Genome Sequence of Sphaeroforma arctica JP610.</title>
        <authorList>
            <consortium name="The Broad Institute Genome Sequencing Platform"/>
            <person name="Russ C."/>
            <person name="Cuomo C."/>
            <person name="Young S.K."/>
            <person name="Zeng Q."/>
            <person name="Gargeya S."/>
            <person name="Alvarado L."/>
            <person name="Berlin A."/>
            <person name="Chapman S.B."/>
            <person name="Chen Z."/>
            <person name="Freedman E."/>
            <person name="Gellesch M."/>
            <person name="Goldberg J."/>
            <person name="Griggs A."/>
            <person name="Gujja S."/>
            <person name="Heilman E."/>
            <person name="Heiman D."/>
            <person name="Howarth C."/>
            <person name="Mehta T."/>
            <person name="Neiman D."/>
            <person name="Pearson M."/>
            <person name="Roberts A."/>
            <person name="Saif S."/>
            <person name="Shea T."/>
            <person name="Shenoy N."/>
            <person name="Sisk P."/>
            <person name="Stolte C."/>
            <person name="Sykes S."/>
            <person name="White J."/>
            <person name="Yandava C."/>
            <person name="Burger G."/>
            <person name="Gray M.W."/>
            <person name="Holland P.W.H."/>
            <person name="King N."/>
            <person name="Lang F.B.F."/>
            <person name="Roger A.J."/>
            <person name="Ruiz-Trillo I."/>
            <person name="Haas B."/>
            <person name="Nusbaum C."/>
            <person name="Birren B."/>
        </authorList>
    </citation>
    <scope>NUCLEOTIDE SEQUENCE [LARGE SCALE GENOMIC DNA]</scope>
    <source>
        <strain evidence="9 10">JP610</strain>
    </source>
</reference>
<dbReference type="RefSeq" id="XP_014157899.1">
    <property type="nucleotide sequence ID" value="XM_014302424.1"/>
</dbReference>
<accession>A0A0L0G4I5</accession>
<dbReference type="AlphaFoldDB" id="A0A0L0G4I5"/>
<evidence type="ECO:0000256" key="5">
    <source>
        <dbReference type="ARBA" id="ARBA00023187"/>
    </source>
</evidence>
<name>A0A0L0G4I5_9EUKA</name>
<feature type="compositionally biased region" description="Polar residues" evidence="7">
    <location>
        <begin position="385"/>
        <end position="397"/>
    </location>
</feature>
<comment type="similarity">
    <text evidence="1">Belongs to the HTATSF1 family.</text>
</comment>
<dbReference type="CDD" id="cd12282">
    <property type="entry name" value="RRM2_TatSF1_like"/>
    <property type="match status" value="1"/>
</dbReference>
<dbReference type="SUPFAM" id="SSF54928">
    <property type="entry name" value="RNA-binding domain, RBD"/>
    <property type="match status" value="1"/>
</dbReference>
<dbReference type="InterPro" id="IPR034392">
    <property type="entry name" value="TatSF1-like_RRM1"/>
</dbReference>
<dbReference type="CDD" id="cd12281">
    <property type="entry name" value="RRM1_TatSF1_like"/>
    <property type="match status" value="1"/>
</dbReference>
<keyword evidence="3" id="KW-0677">Repeat</keyword>
<dbReference type="PROSITE" id="PS50102">
    <property type="entry name" value="RRM"/>
    <property type="match status" value="1"/>
</dbReference>
<evidence type="ECO:0000256" key="3">
    <source>
        <dbReference type="ARBA" id="ARBA00022737"/>
    </source>
</evidence>
<dbReference type="eggNOG" id="KOG1548">
    <property type="taxonomic scope" value="Eukaryota"/>
</dbReference>
<evidence type="ECO:0000256" key="1">
    <source>
        <dbReference type="ARBA" id="ARBA00007747"/>
    </source>
</evidence>
<keyword evidence="10" id="KW-1185">Reference proteome</keyword>
<dbReference type="EMBL" id="KQ241795">
    <property type="protein sequence ID" value="KNC83997.1"/>
    <property type="molecule type" value="Genomic_DNA"/>
</dbReference>
<feature type="region of interest" description="Disordered" evidence="7">
    <location>
        <begin position="1"/>
        <end position="20"/>
    </location>
</feature>
<feature type="domain" description="RRM" evidence="8">
    <location>
        <begin position="136"/>
        <end position="221"/>
    </location>
</feature>
<dbReference type="InterPro" id="IPR035979">
    <property type="entry name" value="RBD_domain_sf"/>
</dbReference>
<feature type="compositionally biased region" description="Basic residues" evidence="7">
    <location>
        <begin position="230"/>
        <end position="242"/>
    </location>
</feature>
<evidence type="ECO:0000313" key="9">
    <source>
        <dbReference type="EMBL" id="KNC83997.1"/>
    </source>
</evidence>
<dbReference type="OrthoDB" id="10258585at2759"/>
<dbReference type="InterPro" id="IPR034393">
    <property type="entry name" value="TatSF1-like"/>
</dbReference>
<feature type="region of interest" description="Disordered" evidence="7">
    <location>
        <begin position="377"/>
        <end position="397"/>
    </location>
</feature>
<dbReference type="FunFam" id="3.30.70.330:FF:000105">
    <property type="entry name" value="HIV Tat-specific factor 1 homolog"/>
    <property type="match status" value="1"/>
</dbReference>
<evidence type="ECO:0000256" key="7">
    <source>
        <dbReference type="SAM" id="MobiDB-lite"/>
    </source>
</evidence>
<evidence type="ECO:0000256" key="2">
    <source>
        <dbReference type="ARBA" id="ARBA00022664"/>
    </source>
</evidence>